<protein>
    <submittedName>
        <fullName evidence="3">Uncharacterized protein</fullName>
    </submittedName>
</protein>
<dbReference type="InterPro" id="IPR002048">
    <property type="entry name" value="EF_hand_dom"/>
</dbReference>
<dbReference type="OrthoDB" id="26525at2759"/>
<proteinExistence type="predicted"/>
<dbReference type="PROSITE" id="PS50222">
    <property type="entry name" value="EF_HAND_2"/>
    <property type="match status" value="3"/>
</dbReference>
<dbReference type="InterPro" id="IPR050145">
    <property type="entry name" value="Centrin_CML-like"/>
</dbReference>
<sequence length="160" mass="17850">MTSRSRSAASRAAKMVESLTDQEKRELSLAFQLLDQNGDGLVSSTELKHMLSSLGFDTTWSQVQNFVKQAGSQELGVDEDEFILWMCRNCNVQSANVTESSFSAFDRDNDGYISKAELSKCLQLLGVSVSDEMLDLMLRQADLDRDGKISFEEFVNVLDS</sequence>
<dbReference type="Proteomes" id="UP000749559">
    <property type="component" value="Unassembled WGS sequence"/>
</dbReference>
<accession>A0A8J1XZL5</accession>
<keyword evidence="2" id="KW-0106">Calcium</keyword>
<dbReference type="PANTHER" id="PTHR23050">
    <property type="entry name" value="CALCIUM BINDING PROTEIN"/>
    <property type="match status" value="1"/>
</dbReference>
<dbReference type="EMBL" id="CAIIXF020000009">
    <property type="protein sequence ID" value="CAH1795453.1"/>
    <property type="molecule type" value="Genomic_DNA"/>
</dbReference>
<evidence type="ECO:0000256" key="1">
    <source>
        <dbReference type="ARBA" id="ARBA00022737"/>
    </source>
</evidence>
<reference evidence="3" key="1">
    <citation type="submission" date="2022-03" db="EMBL/GenBank/DDBJ databases">
        <authorList>
            <person name="Martin C."/>
        </authorList>
    </citation>
    <scope>NUCLEOTIDE SEQUENCE</scope>
</reference>
<comment type="caution">
    <text evidence="3">The sequence shown here is derived from an EMBL/GenBank/DDBJ whole genome shotgun (WGS) entry which is preliminary data.</text>
</comment>
<evidence type="ECO:0000313" key="3">
    <source>
        <dbReference type="EMBL" id="CAH1795453.1"/>
    </source>
</evidence>
<gene>
    <name evidence="3" type="ORF">OFUS_LOCUS19990</name>
</gene>
<keyword evidence="1" id="KW-0677">Repeat</keyword>
<dbReference type="InterPro" id="IPR018247">
    <property type="entry name" value="EF_Hand_1_Ca_BS"/>
</dbReference>
<dbReference type="InterPro" id="IPR011992">
    <property type="entry name" value="EF-hand-dom_pair"/>
</dbReference>
<keyword evidence="4" id="KW-1185">Reference proteome</keyword>
<dbReference type="Pfam" id="PF13405">
    <property type="entry name" value="EF-hand_6"/>
    <property type="match status" value="1"/>
</dbReference>
<dbReference type="PROSITE" id="PS00018">
    <property type="entry name" value="EF_HAND_1"/>
    <property type="match status" value="3"/>
</dbReference>
<evidence type="ECO:0000256" key="2">
    <source>
        <dbReference type="ARBA" id="ARBA00022837"/>
    </source>
</evidence>
<dbReference type="AlphaFoldDB" id="A0A8J1XZL5"/>
<dbReference type="SUPFAM" id="SSF47473">
    <property type="entry name" value="EF-hand"/>
    <property type="match status" value="1"/>
</dbReference>
<name>A0A8J1XZL5_OWEFU</name>
<dbReference type="Gene3D" id="1.10.238.10">
    <property type="entry name" value="EF-hand"/>
    <property type="match status" value="2"/>
</dbReference>
<dbReference type="CDD" id="cd00051">
    <property type="entry name" value="EFh"/>
    <property type="match status" value="1"/>
</dbReference>
<dbReference type="GO" id="GO:0005509">
    <property type="term" value="F:calcium ion binding"/>
    <property type="evidence" value="ECO:0007669"/>
    <property type="project" value="InterPro"/>
</dbReference>
<dbReference type="FunFam" id="1.10.238.10:FF:000001">
    <property type="entry name" value="Calmodulin 1"/>
    <property type="match status" value="1"/>
</dbReference>
<organism evidence="3 4">
    <name type="scientific">Owenia fusiformis</name>
    <name type="common">Polychaete worm</name>
    <dbReference type="NCBI Taxonomy" id="6347"/>
    <lineage>
        <taxon>Eukaryota</taxon>
        <taxon>Metazoa</taxon>
        <taxon>Spiralia</taxon>
        <taxon>Lophotrochozoa</taxon>
        <taxon>Annelida</taxon>
        <taxon>Polychaeta</taxon>
        <taxon>Sedentaria</taxon>
        <taxon>Canalipalpata</taxon>
        <taxon>Sabellida</taxon>
        <taxon>Oweniida</taxon>
        <taxon>Oweniidae</taxon>
        <taxon>Owenia</taxon>
    </lineage>
</organism>
<evidence type="ECO:0000313" key="4">
    <source>
        <dbReference type="Proteomes" id="UP000749559"/>
    </source>
</evidence>
<dbReference type="SMART" id="SM00054">
    <property type="entry name" value="EFh"/>
    <property type="match status" value="3"/>
</dbReference>
<dbReference type="Pfam" id="PF13499">
    <property type="entry name" value="EF-hand_7"/>
    <property type="match status" value="1"/>
</dbReference>